<dbReference type="PANTHER" id="PTHR23044:SF61">
    <property type="entry name" value="3'-5' EXORIBONUCLEASE 1-RELATED"/>
    <property type="match status" value="1"/>
</dbReference>
<dbReference type="InterPro" id="IPR047201">
    <property type="entry name" value="ERI-1_3'hExo-like"/>
</dbReference>
<evidence type="ECO:0000256" key="1">
    <source>
        <dbReference type="ARBA" id="ARBA00022722"/>
    </source>
</evidence>
<organism evidence="5 6">
    <name type="scientific">Candidatus Lachnoclostridium stercoravium</name>
    <dbReference type="NCBI Taxonomy" id="2838633"/>
    <lineage>
        <taxon>Bacteria</taxon>
        <taxon>Bacillati</taxon>
        <taxon>Bacillota</taxon>
        <taxon>Clostridia</taxon>
        <taxon>Lachnospirales</taxon>
        <taxon>Lachnospiraceae</taxon>
    </lineage>
</organism>
<protein>
    <submittedName>
        <fullName evidence="5">Exonuclease domain-containing protein</fullName>
    </submittedName>
</protein>
<proteinExistence type="predicted"/>
<dbReference type="Gene3D" id="3.30.420.10">
    <property type="entry name" value="Ribonuclease H-like superfamily/Ribonuclease H"/>
    <property type="match status" value="1"/>
</dbReference>
<keyword evidence="2" id="KW-0378">Hydrolase</keyword>
<dbReference type="InterPro" id="IPR051274">
    <property type="entry name" value="3-5_Exoribonuclease"/>
</dbReference>
<evidence type="ECO:0000313" key="6">
    <source>
        <dbReference type="Proteomes" id="UP000823900"/>
    </source>
</evidence>
<keyword evidence="3 5" id="KW-0269">Exonuclease</keyword>
<evidence type="ECO:0000256" key="2">
    <source>
        <dbReference type="ARBA" id="ARBA00022801"/>
    </source>
</evidence>
<dbReference type="GO" id="GO:0000175">
    <property type="term" value="F:3'-5'-RNA exonuclease activity"/>
    <property type="evidence" value="ECO:0007669"/>
    <property type="project" value="InterPro"/>
</dbReference>
<evidence type="ECO:0000259" key="4">
    <source>
        <dbReference type="SMART" id="SM00479"/>
    </source>
</evidence>
<dbReference type="SUPFAM" id="SSF53098">
    <property type="entry name" value="Ribonuclease H-like"/>
    <property type="match status" value="1"/>
</dbReference>
<dbReference type="AlphaFoldDB" id="A0A9D2HKZ2"/>
<gene>
    <name evidence="5" type="ORF">IAA07_11760</name>
</gene>
<feature type="domain" description="Exonuclease" evidence="4">
    <location>
        <begin position="3"/>
        <end position="186"/>
    </location>
</feature>
<dbReference type="CDD" id="cd06133">
    <property type="entry name" value="ERI-1_3'hExo_like"/>
    <property type="match status" value="1"/>
</dbReference>
<name>A0A9D2HKZ2_9FIRM</name>
<dbReference type="InterPro" id="IPR012337">
    <property type="entry name" value="RNaseH-like_sf"/>
</dbReference>
<dbReference type="Proteomes" id="UP000823900">
    <property type="component" value="Unassembled WGS sequence"/>
</dbReference>
<evidence type="ECO:0000256" key="3">
    <source>
        <dbReference type="ARBA" id="ARBA00022839"/>
    </source>
</evidence>
<dbReference type="InterPro" id="IPR013520">
    <property type="entry name" value="Ribonucl_H"/>
</dbReference>
<dbReference type="Pfam" id="PF00929">
    <property type="entry name" value="RNase_T"/>
    <property type="match status" value="1"/>
</dbReference>
<dbReference type="SMART" id="SM00479">
    <property type="entry name" value="EXOIII"/>
    <property type="match status" value="1"/>
</dbReference>
<accession>A0A9D2HKZ2</accession>
<sequence>MENYIVLDLEWNQSPSGKEGAVEHLPFEIIEIGAVKLNTEFQIVSRFHGLIKPRVYTAFHFKTSQVVHIDMEELEHDGRDFPHVMEEFIRWCGKDYILCTWGSMDLTELQRNVTYYAMEDPFPKPLLYYDIQKLYSLGFKGGKEKPSLDAAVEEQNIPEDKAFHRALDDAVYTAELMRFLDWDKLKPYLSIDYYRIPDTKEEEVYLEFPEYGKYVSRGFDTKEEALEDKKITNVVCCRCRRMLKKKIRWFPTSQKAYLCLAVCPEHGWIKGKMRIKKSEHGKTYVVKTMRIVGEAGAAEIAAKKEEMKKRKLPIFRKKTES</sequence>
<reference evidence="5" key="1">
    <citation type="journal article" date="2021" name="PeerJ">
        <title>Extensive microbial diversity within the chicken gut microbiome revealed by metagenomics and culture.</title>
        <authorList>
            <person name="Gilroy R."/>
            <person name="Ravi A."/>
            <person name="Getino M."/>
            <person name="Pursley I."/>
            <person name="Horton D.L."/>
            <person name="Alikhan N.F."/>
            <person name="Baker D."/>
            <person name="Gharbi K."/>
            <person name="Hall N."/>
            <person name="Watson M."/>
            <person name="Adriaenssens E.M."/>
            <person name="Foster-Nyarko E."/>
            <person name="Jarju S."/>
            <person name="Secka A."/>
            <person name="Antonio M."/>
            <person name="Oren A."/>
            <person name="Chaudhuri R.R."/>
            <person name="La Ragione R."/>
            <person name="Hildebrand F."/>
            <person name="Pallen M.J."/>
        </authorList>
    </citation>
    <scope>NUCLEOTIDE SEQUENCE</scope>
    <source>
        <strain evidence="5">CHK178-16964</strain>
    </source>
</reference>
<dbReference type="GO" id="GO:0003676">
    <property type="term" value="F:nucleic acid binding"/>
    <property type="evidence" value="ECO:0007669"/>
    <property type="project" value="InterPro"/>
</dbReference>
<comment type="caution">
    <text evidence="5">The sequence shown here is derived from an EMBL/GenBank/DDBJ whole genome shotgun (WGS) entry which is preliminary data.</text>
</comment>
<dbReference type="EMBL" id="DWZA01000100">
    <property type="protein sequence ID" value="HJA72228.1"/>
    <property type="molecule type" value="Genomic_DNA"/>
</dbReference>
<evidence type="ECO:0000313" key="5">
    <source>
        <dbReference type="EMBL" id="HJA72228.1"/>
    </source>
</evidence>
<keyword evidence="1" id="KW-0540">Nuclease</keyword>
<dbReference type="PANTHER" id="PTHR23044">
    <property type="entry name" value="3'-5' EXONUCLEASE ERI1-RELATED"/>
    <property type="match status" value="1"/>
</dbReference>
<dbReference type="InterPro" id="IPR036397">
    <property type="entry name" value="RNaseH_sf"/>
</dbReference>
<reference evidence="5" key="2">
    <citation type="submission" date="2021-04" db="EMBL/GenBank/DDBJ databases">
        <authorList>
            <person name="Gilroy R."/>
        </authorList>
    </citation>
    <scope>NUCLEOTIDE SEQUENCE</scope>
    <source>
        <strain evidence="5">CHK178-16964</strain>
    </source>
</reference>